<protein>
    <submittedName>
        <fullName evidence="2">Uncharacterized protein</fullName>
    </submittedName>
</protein>
<feature type="compositionally biased region" description="Basic residues" evidence="1">
    <location>
        <begin position="132"/>
        <end position="142"/>
    </location>
</feature>
<dbReference type="Gene3D" id="3.30.1370.50">
    <property type="entry name" value="R3H-like domain"/>
    <property type="match status" value="1"/>
</dbReference>
<gene>
    <name evidence="2" type="ORF">OXX778_LOCUS20801</name>
</gene>
<evidence type="ECO:0000313" key="2">
    <source>
        <dbReference type="EMBL" id="CAF1093743.1"/>
    </source>
</evidence>
<sequence>MIYKLNVVEKSKESSEDDDVCEVENIDTIKLNLPLYEKIEERLKFFCESEKEFIKLNNLDNVKRNLVQTIAAFYGLRHETFNRDCEDCYMLVSKLSYPKDNSNRVNTQSELVKASNSKLAVYENVEEVLKAKSPKRRGRPKNTKSGPIESTNEQDSNGILTKKYNLRRKNYRFINFIFI</sequence>
<reference evidence="2" key="1">
    <citation type="submission" date="2021-02" db="EMBL/GenBank/DDBJ databases">
        <authorList>
            <person name="Nowell W R."/>
        </authorList>
    </citation>
    <scope>NUCLEOTIDE SEQUENCE</scope>
    <source>
        <strain evidence="2">Ploen Becks lab</strain>
    </source>
</reference>
<dbReference type="GO" id="GO:0003676">
    <property type="term" value="F:nucleic acid binding"/>
    <property type="evidence" value="ECO:0007669"/>
    <property type="project" value="InterPro"/>
</dbReference>
<dbReference type="SUPFAM" id="SSF82708">
    <property type="entry name" value="R3H domain"/>
    <property type="match status" value="1"/>
</dbReference>
<comment type="caution">
    <text evidence="2">The sequence shown here is derived from an EMBL/GenBank/DDBJ whole genome shotgun (WGS) entry which is preliminary data.</text>
</comment>
<feature type="compositionally biased region" description="Polar residues" evidence="1">
    <location>
        <begin position="143"/>
        <end position="155"/>
    </location>
</feature>
<evidence type="ECO:0000256" key="1">
    <source>
        <dbReference type="SAM" id="MobiDB-lite"/>
    </source>
</evidence>
<dbReference type="OrthoDB" id="10215956at2759"/>
<dbReference type="EMBL" id="CAJNOC010007194">
    <property type="protein sequence ID" value="CAF1093743.1"/>
    <property type="molecule type" value="Genomic_DNA"/>
</dbReference>
<proteinExistence type="predicted"/>
<organism evidence="2 3">
    <name type="scientific">Brachionus calyciflorus</name>
    <dbReference type="NCBI Taxonomy" id="104777"/>
    <lineage>
        <taxon>Eukaryota</taxon>
        <taxon>Metazoa</taxon>
        <taxon>Spiralia</taxon>
        <taxon>Gnathifera</taxon>
        <taxon>Rotifera</taxon>
        <taxon>Eurotatoria</taxon>
        <taxon>Monogononta</taxon>
        <taxon>Pseudotrocha</taxon>
        <taxon>Ploima</taxon>
        <taxon>Brachionidae</taxon>
        <taxon>Brachionus</taxon>
    </lineage>
</organism>
<dbReference type="AlphaFoldDB" id="A0A814NLN0"/>
<evidence type="ECO:0000313" key="3">
    <source>
        <dbReference type="Proteomes" id="UP000663879"/>
    </source>
</evidence>
<name>A0A814NLN0_9BILA</name>
<feature type="region of interest" description="Disordered" evidence="1">
    <location>
        <begin position="131"/>
        <end position="155"/>
    </location>
</feature>
<keyword evidence="3" id="KW-1185">Reference proteome</keyword>
<accession>A0A814NLN0</accession>
<dbReference type="Proteomes" id="UP000663879">
    <property type="component" value="Unassembled WGS sequence"/>
</dbReference>
<dbReference type="InterPro" id="IPR036867">
    <property type="entry name" value="R3H_dom_sf"/>
</dbReference>